<evidence type="ECO:0000313" key="3">
    <source>
        <dbReference type="EMBL" id="MPM05641.1"/>
    </source>
</evidence>
<feature type="compositionally biased region" description="Low complexity" evidence="1">
    <location>
        <begin position="43"/>
        <end position="62"/>
    </location>
</feature>
<accession>A0A644WQ51</accession>
<protein>
    <submittedName>
        <fullName evidence="3">Uncharacterized protein</fullName>
    </submittedName>
</protein>
<dbReference type="AlphaFoldDB" id="A0A644WQ51"/>
<sequence length="192" mass="20685">MNCPKCNAELKPGARFCHVCGFDTQSVPVTPPVTPIVNQTQTTNTMEQNTNPTPQQPQGNEQFDMNKVPKTSWIYAGIAALGAIGVLLPWARVSVFGFSSSANGMNAWQGVISFILLLALAVIIVAGNAIKMDEKTRDQIKSFGAYVPAVFSLWVLIEVLGESMVQPGIGLFITLICSVALILIGHKVIKLK</sequence>
<feature type="region of interest" description="Disordered" evidence="1">
    <location>
        <begin position="43"/>
        <end position="63"/>
    </location>
</feature>
<feature type="transmembrane region" description="Helical" evidence="2">
    <location>
        <begin position="73"/>
        <end position="91"/>
    </location>
</feature>
<keyword evidence="2" id="KW-1133">Transmembrane helix</keyword>
<gene>
    <name evidence="3" type="ORF">SDC9_51931</name>
</gene>
<reference evidence="3" key="1">
    <citation type="submission" date="2019-08" db="EMBL/GenBank/DDBJ databases">
        <authorList>
            <person name="Kucharzyk K."/>
            <person name="Murdoch R.W."/>
            <person name="Higgins S."/>
            <person name="Loffler F."/>
        </authorList>
    </citation>
    <scope>NUCLEOTIDE SEQUENCE</scope>
</reference>
<comment type="caution">
    <text evidence="3">The sequence shown here is derived from an EMBL/GenBank/DDBJ whole genome shotgun (WGS) entry which is preliminary data.</text>
</comment>
<organism evidence="3">
    <name type="scientific">bioreactor metagenome</name>
    <dbReference type="NCBI Taxonomy" id="1076179"/>
    <lineage>
        <taxon>unclassified sequences</taxon>
        <taxon>metagenomes</taxon>
        <taxon>ecological metagenomes</taxon>
    </lineage>
</organism>
<feature type="transmembrane region" description="Helical" evidence="2">
    <location>
        <begin position="167"/>
        <end position="189"/>
    </location>
</feature>
<evidence type="ECO:0000256" key="1">
    <source>
        <dbReference type="SAM" id="MobiDB-lite"/>
    </source>
</evidence>
<dbReference type="EMBL" id="VSSQ01001151">
    <property type="protein sequence ID" value="MPM05641.1"/>
    <property type="molecule type" value="Genomic_DNA"/>
</dbReference>
<feature type="transmembrane region" description="Helical" evidence="2">
    <location>
        <begin position="111"/>
        <end position="130"/>
    </location>
</feature>
<name>A0A644WQ51_9ZZZZ</name>
<feature type="transmembrane region" description="Helical" evidence="2">
    <location>
        <begin position="142"/>
        <end position="161"/>
    </location>
</feature>
<evidence type="ECO:0000256" key="2">
    <source>
        <dbReference type="SAM" id="Phobius"/>
    </source>
</evidence>
<keyword evidence="2" id="KW-0812">Transmembrane</keyword>
<proteinExistence type="predicted"/>
<keyword evidence="2" id="KW-0472">Membrane</keyword>